<feature type="domain" description="Carboxylesterase type B" evidence="3">
    <location>
        <begin position="14"/>
        <end position="307"/>
    </location>
</feature>
<dbReference type="InterPro" id="IPR050654">
    <property type="entry name" value="AChE-related_enzymes"/>
</dbReference>
<evidence type="ECO:0000256" key="2">
    <source>
        <dbReference type="ARBA" id="ARBA00022801"/>
    </source>
</evidence>
<dbReference type="GO" id="GO:0052689">
    <property type="term" value="F:carboxylic ester hydrolase activity"/>
    <property type="evidence" value="ECO:0007669"/>
    <property type="project" value="TreeGrafter"/>
</dbReference>
<accession>A0A9W8XAV6</accession>
<dbReference type="EMBL" id="JAPEUX010000009">
    <property type="protein sequence ID" value="KAJ4345922.1"/>
    <property type="molecule type" value="Genomic_DNA"/>
</dbReference>
<comment type="similarity">
    <text evidence="1">Belongs to the type-B carboxylesterase/lipase family.</text>
</comment>
<dbReference type="AlphaFoldDB" id="A0A9W8XAV6"/>
<evidence type="ECO:0000259" key="3">
    <source>
        <dbReference type="Pfam" id="PF00135"/>
    </source>
</evidence>
<keyword evidence="5" id="KW-1185">Reference proteome</keyword>
<sequence length="333" mass="36999">MVQLTAYGGRDDHIYRAAIMQSGGPILYGAQGGANKTQAAFDQIVSQVGCASSTDRLECLRAVPFSSLNATMNGNLSSTAGFGVVTDGDFVQDYGSAQLGRGQFTKVPIIIGANSDEGASFGTYGINTTDQFEASLSALPESYRKDLLKAYPDDLRVNVIQSLGAQRPAPQFGYQFRRVATYSGDYVFIAPARKTAHTWASHGLLTYKFRFNADQKVFAPELRVSHFKEIPFVFRNIEGVGSRPDIKPFTGLGQNYIDLAYFMSSTWASFIYDLDPNTWEGRSKKIPRWPKYNVRDPQDFVFEANVTSHAERDTYRKEGMDLINKNAVEVYSR</sequence>
<reference evidence="4" key="1">
    <citation type="submission" date="2022-10" db="EMBL/GenBank/DDBJ databases">
        <title>Tapping the CABI collections for fungal endophytes: first genome assemblies for Collariella, Neodidymelliopsis, Ascochyta clinopodiicola, Didymella pomorum, Didymosphaeria variabile, Neocosmospora piperis and Neocucurbitaria cava.</title>
        <authorList>
            <person name="Hill R."/>
        </authorList>
    </citation>
    <scope>NUCLEOTIDE SEQUENCE</scope>
    <source>
        <strain evidence="4">IMI 356815</strain>
    </source>
</reference>
<dbReference type="GeneID" id="80915588"/>
<dbReference type="Gene3D" id="3.40.50.1820">
    <property type="entry name" value="alpha/beta hydrolase"/>
    <property type="match status" value="1"/>
</dbReference>
<dbReference type="PANTHER" id="PTHR43918">
    <property type="entry name" value="ACETYLCHOLINESTERASE"/>
    <property type="match status" value="1"/>
</dbReference>
<evidence type="ECO:0000313" key="5">
    <source>
        <dbReference type="Proteomes" id="UP001140513"/>
    </source>
</evidence>
<protein>
    <recommendedName>
        <fullName evidence="3">Carboxylesterase type B domain-containing protein</fullName>
    </recommendedName>
</protein>
<gene>
    <name evidence="4" type="ORF">N0V89_012058</name>
</gene>
<dbReference type="RefSeq" id="XP_056066086.1">
    <property type="nucleotide sequence ID" value="XM_056220783.1"/>
</dbReference>
<dbReference type="OrthoDB" id="10259133at2759"/>
<dbReference type="InterPro" id="IPR002018">
    <property type="entry name" value="CarbesteraseB"/>
</dbReference>
<evidence type="ECO:0000256" key="1">
    <source>
        <dbReference type="ARBA" id="ARBA00005964"/>
    </source>
</evidence>
<comment type="caution">
    <text evidence="4">The sequence shown here is derived from an EMBL/GenBank/DDBJ whole genome shotgun (WGS) entry which is preliminary data.</text>
</comment>
<proteinExistence type="inferred from homology"/>
<dbReference type="Pfam" id="PF00135">
    <property type="entry name" value="COesterase"/>
    <property type="match status" value="1"/>
</dbReference>
<organism evidence="4 5">
    <name type="scientific">Didymosphaeria variabile</name>
    <dbReference type="NCBI Taxonomy" id="1932322"/>
    <lineage>
        <taxon>Eukaryota</taxon>
        <taxon>Fungi</taxon>
        <taxon>Dikarya</taxon>
        <taxon>Ascomycota</taxon>
        <taxon>Pezizomycotina</taxon>
        <taxon>Dothideomycetes</taxon>
        <taxon>Pleosporomycetidae</taxon>
        <taxon>Pleosporales</taxon>
        <taxon>Massarineae</taxon>
        <taxon>Didymosphaeriaceae</taxon>
        <taxon>Didymosphaeria</taxon>
    </lineage>
</organism>
<evidence type="ECO:0000313" key="4">
    <source>
        <dbReference type="EMBL" id="KAJ4345922.1"/>
    </source>
</evidence>
<name>A0A9W8XAV6_9PLEO</name>
<keyword evidence="2" id="KW-0378">Hydrolase</keyword>
<dbReference type="InterPro" id="IPR029058">
    <property type="entry name" value="AB_hydrolase_fold"/>
</dbReference>
<dbReference type="PANTHER" id="PTHR43918:SF4">
    <property type="entry name" value="CARBOXYLIC ESTER HYDROLASE"/>
    <property type="match status" value="1"/>
</dbReference>
<dbReference type="SUPFAM" id="SSF53474">
    <property type="entry name" value="alpha/beta-Hydrolases"/>
    <property type="match status" value="1"/>
</dbReference>
<dbReference type="Proteomes" id="UP001140513">
    <property type="component" value="Unassembled WGS sequence"/>
</dbReference>